<evidence type="ECO:0000313" key="2">
    <source>
        <dbReference type="EMBL" id="MPC67754.1"/>
    </source>
</evidence>
<keyword evidence="3" id="KW-1185">Reference proteome</keyword>
<reference evidence="2 3" key="1">
    <citation type="submission" date="2019-05" db="EMBL/GenBank/DDBJ databases">
        <title>Another draft genome of Portunus trituberculatus and its Hox gene families provides insights of decapod evolution.</title>
        <authorList>
            <person name="Jeong J.-H."/>
            <person name="Song I."/>
            <person name="Kim S."/>
            <person name="Choi T."/>
            <person name="Kim D."/>
            <person name="Ryu S."/>
            <person name="Kim W."/>
        </authorList>
    </citation>
    <scope>NUCLEOTIDE SEQUENCE [LARGE SCALE GENOMIC DNA]</scope>
    <source>
        <tissue evidence="2">Muscle</tissue>
    </source>
</reference>
<organism evidence="2 3">
    <name type="scientific">Portunus trituberculatus</name>
    <name type="common">Swimming crab</name>
    <name type="synonym">Neptunus trituberculatus</name>
    <dbReference type="NCBI Taxonomy" id="210409"/>
    <lineage>
        <taxon>Eukaryota</taxon>
        <taxon>Metazoa</taxon>
        <taxon>Ecdysozoa</taxon>
        <taxon>Arthropoda</taxon>
        <taxon>Crustacea</taxon>
        <taxon>Multicrustacea</taxon>
        <taxon>Malacostraca</taxon>
        <taxon>Eumalacostraca</taxon>
        <taxon>Eucarida</taxon>
        <taxon>Decapoda</taxon>
        <taxon>Pleocyemata</taxon>
        <taxon>Brachyura</taxon>
        <taxon>Eubrachyura</taxon>
        <taxon>Portunoidea</taxon>
        <taxon>Portunidae</taxon>
        <taxon>Portuninae</taxon>
        <taxon>Portunus</taxon>
    </lineage>
</organism>
<comment type="caution">
    <text evidence="2">The sequence shown here is derived from an EMBL/GenBank/DDBJ whole genome shotgun (WGS) entry which is preliminary data.</text>
</comment>
<evidence type="ECO:0000313" key="3">
    <source>
        <dbReference type="Proteomes" id="UP000324222"/>
    </source>
</evidence>
<gene>
    <name evidence="2" type="ORF">E2C01_061937</name>
</gene>
<name>A0A5B7HGP2_PORTR</name>
<proteinExistence type="predicted"/>
<dbReference type="Proteomes" id="UP000324222">
    <property type="component" value="Unassembled WGS sequence"/>
</dbReference>
<evidence type="ECO:0000256" key="1">
    <source>
        <dbReference type="SAM" id="MobiDB-lite"/>
    </source>
</evidence>
<feature type="region of interest" description="Disordered" evidence="1">
    <location>
        <begin position="82"/>
        <end position="106"/>
    </location>
</feature>
<dbReference type="EMBL" id="VSRR010026709">
    <property type="protein sequence ID" value="MPC67754.1"/>
    <property type="molecule type" value="Genomic_DNA"/>
</dbReference>
<dbReference type="AlphaFoldDB" id="A0A5B7HGP2"/>
<protein>
    <submittedName>
        <fullName evidence="2">Uncharacterized protein</fullName>
    </submittedName>
</protein>
<sequence>MDATTTTTTTTSFPGNQDGERGCPFLLAAAPYSPIFNLRSPESECLRAVNMMSAGGWSSWRAGTAPSRPLAAPLPRLPHAATCTPPRISPHSWHTSRRPDTHPRPVTVLTRPGHRAAGRQGWLGQVISPHGVLCHVKEGRELPVNVYRSGERAGGERAALTAEGCDGLRMSLRNLNIFQSVRYSVKAEISDHSLHSLWRAANDSLWFPPWPRDSRGAVVHSSEINRD</sequence>
<accession>A0A5B7HGP2</accession>